<name>K4KPR3_SIMAS</name>
<keyword evidence="2" id="KW-1185">Reference proteome</keyword>
<dbReference type="STRING" id="1117647.M5M_14945"/>
<dbReference type="HOGENOM" id="CLU_1433587_0_0_6"/>
<evidence type="ECO:0000313" key="1">
    <source>
        <dbReference type="EMBL" id="AFV00124.1"/>
    </source>
</evidence>
<reference evidence="1 2" key="1">
    <citation type="journal article" date="2013" name="Genome Announc.">
        <title>Complete genome sequence of Simiduia agarivorans SA1(T), a marine bacterium able to degrade a variety of polysaccharides.</title>
        <authorList>
            <person name="Lin S.Y."/>
            <person name="Shieh W.Y."/>
            <person name="Chen J.S."/>
            <person name="Tang S.L."/>
        </authorList>
    </citation>
    <scope>NUCLEOTIDE SEQUENCE [LARGE SCALE GENOMIC DNA]</scope>
    <source>
        <strain evidence="2">DSM 21679 / JCM 13881 / BCRC 17597 / SA1</strain>
    </source>
</reference>
<organism evidence="1 2">
    <name type="scientific">Simiduia agarivorans (strain DSM 21679 / JCM 13881 / BCRC 17597 / SA1)</name>
    <dbReference type="NCBI Taxonomy" id="1117647"/>
    <lineage>
        <taxon>Bacteria</taxon>
        <taxon>Pseudomonadati</taxon>
        <taxon>Pseudomonadota</taxon>
        <taxon>Gammaproteobacteria</taxon>
        <taxon>Cellvibrionales</taxon>
        <taxon>Cellvibrionaceae</taxon>
        <taxon>Simiduia</taxon>
    </lineage>
</organism>
<gene>
    <name evidence="1" type="ordered locus">M5M_14945</name>
</gene>
<accession>K4KPR3</accession>
<dbReference type="KEGG" id="saga:M5M_14945"/>
<dbReference type="AlphaFoldDB" id="K4KPR3"/>
<dbReference type="Proteomes" id="UP000000466">
    <property type="component" value="Chromosome"/>
</dbReference>
<dbReference type="RefSeq" id="WP_015048276.1">
    <property type="nucleotide sequence ID" value="NC_018868.3"/>
</dbReference>
<protein>
    <submittedName>
        <fullName evidence="1">Uncharacterized protein</fullName>
    </submittedName>
</protein>
<proteinExistence type="predicted"/>
<dbReference type="EMBL" id="CP003746">
    <property type="protein sequence ID" value="AFV00124.1"/>
    <property type="molecule type" value="Genomic_DNA"/>
</dbReference>
<sequence length="189" mass="20666">MHAINRTRVDNHPFSEFEMDEFDDEFEFETDTEFEHDDPAQALMQATSEEELEFKLLSMAKNALKSRYKGGWRDSRVGSDLGSALGLGASLLAKKLGASDLLTPAIGAAVNTATRAGHRYFSSRELELDYETANRLANAMHKGTRALVNAKARGQTITPALARKVFLSAAPTTGGQVRRAGRHLIISGV</sequence>
<evidence type="ECO:0000313" key="2">
    <source>
        <dbReference type="Proteomes" id="UP000000466"/>
    </source>
</evidence>